<gene>
    <name evidence="2" type="ORF">A4A49_08145</name>
</gene>
<dbReference type="EMBL" id="MJEQ01037193">
    <property type="protein sequence ID" value="OIS97163.1"/>
    <property type="molecule type" value="Genomic_DNA"/>
</dbReference>
<keyword evidence="3" id="KW-1185">Reference proteome</keyword>
<reference evidence="2" key="1">
    <citation type="submission" date="2016-11" db="EMBL/GenBank/DDBJ databases">
        <title>The genome of Nicotiana attenuata.</title>
        <authorList>
            <person name="Xu S."/>
            <person name="Brockmoeller T."/>
            <person name="Gaquerel E."/>
            <person name="Navarro A."/>
            <person name="Kuhl H."/>
            <person name="Gase K."/>
            <person name="Ling Z."/>
            <person name="Zhou W."/>
            <person name="Kreitzer C."/>
            <person name="Stanke M."/>
            <person name="Tang H."/>
            <person name="Lyons E."/>
            <person name="Pandey P."/>
            <person name="Pandey S.P."/>
            <person name="Timmermann B."/>
            <person name="Baldwin I.T."/>
        </authorList>
    </citation>
    <scope>NUCLEOTIDE SEQUENCE [LARGE SCALE GENOMIC DNA]</scope>
    <source>
        <strain evidence="2">UT</strain>
    </source>
</reference>
<dbReference type="AlphaFoldDB" id="A0A1J6HXY9"/>
<proteinExistence type="predicted"/>
<dbReference type="STRING" id="49451.A0A1J6HXY9"/>
<dbReference type="PANTHER" id="PTHR13526:SF8">
    <property type="entry name" value="TRANSCRIPTION FACTOR SPT20 HOMOLOG"/>
    <property type="match status" value="1"/>
</dbReference>
<evidence type="ECO:0000313" key="2">
    <source>
        <dbReference type="EMBL" id="OIS97163.1"/>
    </source>
</evidence>
<comment type="caution">
    <text evidence="2">The sequence shown here is derived from an EMBL/GenBank/DDBJ whole genome shotgun (WGS) entry which is preliminary data.</text>
</comment>
<dbReference type="GO" id="GO:0000124">
    <property type="term" value="C:SAGA complex"/>
    <property type="evidence" value="ECO:0007669"/>
    <property type="project" value="InterPro"/>
</dbReference>
<dbReference type="InterPro" id="IPR046467">
    <property type="entry name" value="PHL_dom"/>
</dbReference>
<evidence type="ECO:0000259" key="1">
    <source>
        <dbReference type="Pfam" id="PF20474"/>
    </source>
</evidence>
<evidence type="ECO:0000313" key="3">
    <source>
        <dbReference type="Proteomes" id="UP000187609"/>
    </source>
</evidence>
<sequence length="263" mass="28934">MVSVNLLRPIPGKHTHFKRGIVQSPCASAGGLHRSPLSSISGDISGGSVRPRYGAAVVNGLTQLMKENPAATSVPSAGVLTFTTSNANGSMQQQQLPQVAAKRRSNSVPKALSFCGTPPLSDQIMLERFSKIKMVTTRFQFNRKKNKVDEYSRRKQNVYPAQQLLLHLSNNSNNENFKDEPCRMALSKSLFGGSMNICKKRVLTFLQTEEVLQGNGFSFVPKERTRMIMSEKPSDGTVAMHIGEMEDAEYLTAEDYLPTPPNA</sequence>
<name>A0A1J6HXY9_NICAT</name>
<dbReference type="PANTHER" id="PTHR13526">
    <property type="entry name" value="TRANSCRIPTION FACTOR SPT20 HOMOLOG"/>
    <property type="match status" value="1"/>
</dbReference>
<dbReference type="Pfam" id="PF20474">
    <property type="entry name" value="PHL"/>
    <property type="match status" value="1"/>
</dbReference>
<dbReference type="InterPro" id="IPR021950">
    <property type="entry name" value="Spt20"/>
</dbReference>
<dbReference type="GO" id="GO:0003712">
    <property type="term" value="F:transcription coregulator activity"/>
    <property type="evidence" value="ECO:0007669"/>
    <property type="project" value="InterPro"/>
</dbReference>
<feature type="non-terminal residue" evidence="2">
    <location>
        <position position="263"/>
    </location>
</feature>
<organism evidence="2 3">
    <name type="scientific">Nicotiana attenuata</name>
    <name type="common">Coyote tobacco</name>
    <dbReference type="NCBI Taxonomy" id="49451"/>
    <lineage>
        <taxon>Eukaryota</taxon>
        <taxon>Viridiplantae</taxon>
        <taxon>Streptophyta</taxon>
        <taxon>Embryophyta</taxon>
        <taxon>Tracheophyta</taxon>
        <taxon>Spermatophyta</taxon>
        <taxon>Magnoliopsida</taxon>
        <taxon>eudicotyledons</taxon>
        <taxon>Gunneridae</taxon>
        <taxon>Pentapetalae</taxon>
        <taxon>asterids</taxon>
        <taxon>lamiids</taxon>
        <taxon>Solanales</taxon>
        <taxon>Solanaceae</taxon>
        <taxon>Nicotianoideae</taxon>
        <taxon>Nicotianeae</taxon>
        <taxon>Nicotiana</taxon>
    </lineage>
</organism>
<dbReference type="Proteomes" id="UP000187609">
    <property type="component" value="Unassembled WGS sequence"/>
</dbReference>
<accession>A0A1J6HXY9</accession>
<dbReference type="GO" id="GO:0006357">
    <property type="term" value="P:regulation of transcription by RNA polymerase II"/>
    <property type="evidence" value="ECO:0007669"/>
    <property type="project" value="TreeGrafter"/>
</dbReference>
<feature type="domain" description="PHL" evidence="1">
    <location>
        <begin position="138"/>
        <end position="263"/>
    </location>
</feature>
<dbReference type="Gramene" id="OIS97163">
    <property type="protein sequence ID" value="OIS97163"/>
    <property type="gene ID" value="A4A49_08145"/>
</dbReference>
<protein>
    <recommendedName>
        <fullName evidence="1">PHL domain-containing protein</fullName>
    </recommendedName>
</protein>